<dbReference type="Proteomes" id="UP000799778">
    <property type="component" value="Unassembled WGS sequence"/>
</dbReference>
<dbReference type="GO" id="GO:0045944">
    <property type="term" value="P:positive regulation of transcription by RNA polymerase II"/>
    <property type="evidence" value="ECO:0007669"/>
    <property type="project" value="TreeGrafter"/>
</dbReference>
<keyword evidence="4" id="KW-0805">Transcription regulation</keyword>
<keyword evidence="2" id="KW-0479">Metal-binding</keyword>
<evidence type="ECO:0000313" key="11">
    <source>
        <dbReference type="Proteomes" id="UP000799778"/>
    </source>
</evidence>
<dbReference type="GO" id="GO:0005634">
    <property type="term" value="C:nucleus"/>
    <property type="evidence" value="ECO:0007669"/>
    <property type="project" value="UniProtKB-SubCell"/>
</dbReference>
<reference evidence="10" key="1">
    <citation type="journal article" date="2020" name="Stud. Mycol.">
        <title>101 Dothideomycetes genomes: a test case for predicting lifestyles and emergence of pathogens.</title>
        <authorList>
            <person name="Haridas S."/>
            <person name="Albert R."/>
            <person name="Binder M."/>
            <person name="Bloem J."/>
            <person name="Labutti K."/>
            <person name="Salamov A."/>
            <person name="Andreopoulos B."/>
            <person name="Baker S."/>
            <person name="Barry K."/>
            <person name="Bills G."/>
            <person name="Bluhm B."/>
            <person name="Cannon C."/>
            <person name="Castanera R."/>
            <person name="Culley D."/>
            <person name="Daum C."/>
            <person name="Ezra D."/>
            <person name="Gonzalez J."/>
            <person name="Henrissat B."/>
            <person name="Kuo A."/>
            <person name="Liang C."/>
            <person name="Lipzen A."/>
            <person name="Lutzoni F."/>
            <person name="Magnuson J."/>
            <person name="Mondo S."/>
            <person name="Nolan M."/>
            <person name="Ohm R."/>
            <person name="Pangilinan J."/>
            <person name="Park H.-J."/>
            <person name="Ramirez L."/>
            <person name="Alfaro M."/>
            <person name="Sun H."/>
            <person name="Tritt A."/>
            <person name="Yoshinaga Y."/>
            <person name="Zwiers L.-H."/>
            <person name="Turgeon B."/>
            <person name="Goodwin S."/>
            <person name="Spatafora J."/>
            <person name="Crous P."/>
            <person name="Grigoriev I."/>
        </authorList>
    </citation>
    <scope>NUCLEOTIDE SEQUENCE</scope>
    <source>
        <strain evidence="10">CBS 175.79</strain>
    </source>
</reference>
<name>A0A6A5XR62_9PLEO</name>
<protein>
    <recommendedName>
        <fullName evidence="9">Xylanolytic transcriptional activator regulatory domain-containing protein</fullName>
    </recommendedName>
</protein>
<dbReference type="AlphaFoldDB" id="A0A6A5XR62"/>
<dbReference type="RefSeq" id="XP_033384107.1">
    <property type="nucleotide sequence ID" value="XM_033531947.1"/>
</dbReference>
<evidence type="ECO:0000256" key="2">
    <source>
        <dbReference type="ARBA" id="ARBA00022723"/>
    </source>
</evidence>
<keyword evidence="3" id="KW-0862">Zinc</keyword>
<dbReference type="PANTHER" id="PTHR47782:SF1">
    <property type="entry name" value="PYRIMIDINE PATHWAY REGULATORY PROTEIN 1"/>
    <property type="match status" value="1"/>
</dbReference>
<evidence type="ECO:0000256" key="8">
    <source>
        <dbReference type="SAM" id="MobiDB-lite"/>
    </source>
</evidence>
<accession>A0A6A5XR62</accession>
<dbReference type="EMBL" id="ML978069">
    <property type="protein sequence ID" value="KAF2015768.1"/>
    <property type="molecule type" value="Genomic_DNA"/>
</dbReference>
<proteinExistence type="predicted"/>
<keyword evidence="11" id="KW-1185">Reference proteome</keyword>
<feature type="region of interest" description="Disordered" evidence="8">
    <location>
        <begin position="501"/>
        <end position="527"/>
    </location>
</feature>
<evidence type="ECO:0000256" key="4">
    <source>
        <dbReference type="ARBA" id="ARBA00023015"/>
    </source>
</evidence>
<organism evidence="10 11">
    <name type="scientific">Aaosphaeria arxii CBS 175.79</name>
    <dbReference type="NCBI Taxonomy" id="1450172"/>
    <lineage>
        <taxon>Eukaryota</taxon>
        <taxon>Fungi</taxon>
        <taxon>Dikarya</taxon>
        <taxon>Ascomycota</taxon>
        <taxon>Pezizomycotina</taxon>
        <taxon>Dothideomycetes</taxon>
        <taxon>Pleosporomycetidae</taxon>
        <taxon>Pleosporales</taxon>
        <taxon>Pleosporales incertae sedis</taxon>
        <taxon>Aaosphaeria</taxon>
    </lineage>
</organism>
<dbReference type="OrthoDB" id="25921at2759"/>
<evidence type="ECO:0000256" key="5">
    <source>
        <dbReference type="ARBA" id="ARBA00023125"/>
    </source>
</evidence>
<keyword evidence="6" id="KW-0804">Transcription</keyword>
<dbReference type="GO" id="GO:0008270">
    <property type="term" value="F:zinc ion binding"/>
    <property type="evidence" value="ECO:0007669"/>
    <property type="project" value="InterPro"/>
</dbReference>
<dbReference type="InterPro" id="IPR052202">
    <property type="entry name" value="Yeast_MetPath_Reg"/>
</dbReference>
<gene>
    <name evidence="10" type="ORF">BU24DRAFT_461999</name>
</gene>
<keyword evidence="7" id="KW-0539">Nucleus</keyword>
<evidence type="ECO:0000259" key="9">
    <source>
        <dbReference type="SMART" id="SM00906"/>
    </source>
</evidence>
<feature type="region of interest" description="Disordered" evidence="8">
    <location>
        <begin position="1"/>
        <end position="25"/>
    </location>
</feature>
<dbReference type="GO" id="GO:0043565">
    <property type="term" value="F:sequence-specific DNA binding"/>
    <property type="evidence" value="ECO:0007669"/>
    <property type="project" value="TreeGrafter"/>
</dbReference>
<dbReference type="Pfam" id="PF04082">
    <property type="entry name" value="Fungal_trans"/>
    <property type="match status" value="1"/>
</dbReference>
<dbReference type="GO" id="GO:0000981">
    <property type="term" value="F:DNA-binding transcription factor activity, RNA polymerase II-specific"/>
    <property type="evidence" value="ECO:0007669"/>
    <property type="project" value="TreeGrafter"/>
</dbReference>
<evidence type="ECO:0000256" key="7">
    <source>
        <dbReference type="ARBA" id="ARBA00023242"/>
    </source>
</evidence>
<keyword evidence="5" id="KW-0238">DNA-binding</keyword>
<dbReference type="CDD" id="cd12148">
    <property type="entry name" value="fungal_TF_MHR"/>
    <property type="match status" value="1"/>
</dbReference>
<dbReference type="SMART" id="SM00906">
    <property type="entry name" value="Fungal_trans"/>
    <property type="match status" value="1"/>
</dbReference>
<feature type="domain" description="Xylanolytic transcriptional activator regulatory" evidence="9">
    <location>
        <begin position="215"/>
        <end position="289"/>
    </location>
</feature>
<evidence type="ECO:0000256" key="3">
    <source>
        <dbReference type="ARBA" id="ARBA00022833"/>
    </source>
</evidence>
<evidence type="ECO:0000313" key="10">
    <source>
        <dbReference type="EMBL" id="KAF2015768.1"/>
    </source>
</evidence>
<dbReference type="PANTHER" id="PTHR47782">
    <property type="entry name" value="ZN(II)2CYS6 TRANSCRIPTION FACTOR (EUROFUNG)-RELATED"/>
    <property type="match status" value="1"/>
</dbReference>
<sequence>MSVPVDNLSTNIPQANPPAPIGRAPDERVHEIGFVAVGSNSDQRYVGPSSGHFLARAMLSRTLRNSNEPERINDPSSSFSPSIINELVKAARGPLPLPEKHTALQLSRVYFDIIHPQYPILHEPSFFLALDQIYEHNDGYSDMDKPILFQVYIVLAISSSIVSSRARFHVPGESYCLSALQYFDELSIENSLSGLQCLLLLLIFTLHSPFMRVNVWYVNYQCIACLLDLGLQRDITTSSGISLLTQEMRTRVFWTVLALDRTIATMMGRPIGLRDEACELRFPQNIDDHDLVGVSAPNEEATGAISFSIHLFKLTKLNSEIKYVANSIVRQAPPYAYLPITDIHAWNQDMLRQLDEWVAEIPQSNHHQFIRIVCELRYLSVKMLLLRPSPAIPTPSSASLTACHEVACRSIQLYGQLYRQDMLVHDWITLHGIVFSTITMLYCLRVVPDLAPKTKLDVVMSDLSLSLSLISASGEHWSGAKRCREILDELGRSTVQGIKNLGTPQVNHRGSREGEEANPNASSSTASIPYTQAPVDILTTGGDAGLGFIPSLATPPSIAPGMLANDTFLFNPVDQYGFSDSINVDDIMRNLFDDFIP</sequence>
<comment type="subcellular location">
    <subcellularLocation>
        <location evidence="1">Nucleus</location>
    </subcellularLocation>
</comment>
<dbReference type="GeneID" id="54289344"/>
<evidence type="ECO:0000256" key="1">
    <source>
        <dbReference type="ARBA" id="ARBA00004123"/>
    </source>
</evidence>
<dbReference type="InterPro" id="IPR007219">
    <property type="entry name" value="XnlR_reg_dom"/>
</dbReference>
<evidence type="ECO:0000256" key="6">
    <source>
        <dbReference type="ARBA" id="ARBA00023163"/>
    </source>
</evidence>
<dbReference type="GO" id="GO:0006351">
    <property type="term" value="P:DNA-templated transcription"/>
    <property type="evidence" value="ECO:0007669"/>
    <property type="project" value="InterPro"/>
</dbReference>